<dbReference type="SUPFAM" id="SSF54909">
    <property type="entry name" value="Dimeric alpha+beta barrel"/>
    <property type="match status" value="1"/>
</dbReference>
<name>A0A6I3L391_9NOCA</name>
<accession>A0A6I3L391</accession>
<feature type="domain" description="DUF3291" evidence="1">
    <location>
        <begin position="3"/>
        <end position="142"/>
    </location>
</feature>
<evidence type="ECO:0000313" key="3">
    <source>
        <dbReference type="Proteomes" id="UP000432464"/>
    </source>
</evidence>
<evidence type="ECO:0000259" key="1">
    <source>
        <dbReference type="Pfam" id="PF11695"/>
    </source>
</evidence>
<dbReference type="InterPro" id="IPR011008">
    <property type="entry name" value="Dimeric_a/b-barrel"/>
</dbReference>
<dbReference type="Pfam" id="PF11695">
    <property type="entry name" value="DUF3291"/>
    <property type="match status" value="1"/>
</dbReference>
<dbReference type="InterPro" id="IPR021708">
    <property type="entry name" value="DUF3291"/>
</dbReference>
<dbReference type="AlphaFoldDB" id="A0A6I3L391"/>
<dbReference type="EMBL" id="WMBB01000009">
    <property type="protein sequence ID" value="MTE15006.1"/>
    <property type="molecule type" value="Genomic_DNA"/>
</dbReference>
<sequence length="158" mass="18025">MHLAQLNIGRMIAPEGDPRVAEFFAALDEINAVADSSPGFVWRMVDGESNNATSLRPYQGDPDTLVNMSLWESREALFDYVYRSGHMEYVRRRREWFIPLREAFTVLWWIPESTLPTLTDAMARLDHLRENGPTPYAFTFRQAFQPEAAAEASAAVLD</sequence>
<dbReference type="RefSeq" id="WP_154789462.1">
    <property type="nucleotide sequence ID" value="NZ_WMBB01000009.1"/>
</dbReference>
<protein>
    <submittedName>
        <fullName evidence="2">DUF3291 domain-containing protein</fullName>
    </submittedName>
</protein>
<keyword evidence="3" id="KW-1185">Reference proteome</keyword>
<dbReference type="Proteomes" id="UP000432464">
    <property type="component" value="Unassembled WGS sequence"/>
</dbReference>
<reference evidence="2 3" key="1">
    <citation type="submission" date="2019-11" db="EMBL/GenBank/DDBJ databases">
        <title>Nocardia sp. nov. CT2-14 isolated from soil.</title>
        <authorList>
            <person name="Kanchanasin P."/>
            <person name="Tanasupawat S."/>
            <person name="Yuki M."/>
            <person name="Kudo T."/>
        </authorList>
    </citation>
    <scope>NUCLEOTIDE SEQUENCE [LARGE SCALE GENOMIC DNA]</scope>
    <source>
        <strain evidence="2 3">CT2-14</strain>
    </source>
</reference>
<gene>
    <name evidence="2" type="ORF">GLP40_19795</name>
</gene>
<organism evidence="2 3">
    <name type="scientific">Nocardia aurantiaca</name>
    <dbReference type="NCBI Taxonomy" id="2675850"/>
    <lineage>
        <taxon>Bacteria</taxon>
        <taxon>Bacillati</taxon>
        <taxon>Actinomycetota</taxon>
        <taxon>Actinomycetes</taxon>
        <taxon>Mycobacteriales</taxon>
        <taxon>Nocardiaceae</taxon>
        <taxon>Nocardia</taxon>
    </lineage>
</organism>
<evidence type="ECO:0000313" key="2">
    <source>
        <dbReference type="EMBL" id="MTE15006.1"/>
    </source>
</evidence>
<comment type="caution">
    <text evidence="2">The sequence shown here is derived from an EMBL/GenBank/DDBJ whole genome shotgun (WGS) entry which is preliminary data.</text>
</comment>
<proteinExistence type="predicted"/>